<organism evidence="8 9">
    <name type="scientific">Burkholderia ambifaria MEX-5</name>
    <dbReference type="NCBI Taxonomy" id="396597"/>
    <lineage>
        <taxon>Bacteria</taxon>
        <taxon>Pseudomonadati</taxon>
        <taxon>Pseudomonadota</taxon>
        <taxon>Betaproteobacteria</taxon>
        <taxon>Burkholderiales</taxon>
        <taxon>Burkholderiaceae</taxon>
        <taxon>Burkholderia</taxon>
        <taxon>Burkholderia cepacia complex</taxon>
    </lineage>
</organism>
<evidence type="ECO:0000256" key="4">
    <source>
        <dbReference type="PROSITE-ProRule" id="PRU01248"/>
    </source>
</evidence>
<dbReference type="EMBL" id="ABLK01000002">
    <property type="protein sequence ID" value="EDT44139.1"/>
    <property type="molecule type" value="Genomic_DNA"/>
</dbReference>
<evidence type="ECO:0000259" key="7">
    <source>
        <dbReference type="PROSITE" id="PS51900"/>
    </source>
</evidence>
<dbReference type="GO" id="GO:0003677">
    <property type="term" value="F:DNA binding"/>
    <property type="evidence" value="ECO:0007669"/>
    <property type="project" value="UniProtKB-UniRule"/>
</dbReference>
<dbReference type="PANTHER" id="PTHR30349">
    <property type="entry name" value="PHAGE INTEGRASE-RELATED"/>
    <property type="match status" value="1"/>
</dbReference>
<keyword evidence="3" id="KW-0233">DNA recombination</keyword>
<accession>B1SX88</accession>
<sequence length="343" mass="38959">MTIKKVESGWQVDAQPGGRGGKRIRKSFRTHAEAKAYENWLRVKAAENPDWSPVRRDSRSLRELVQLWYDRHGRELSSGAGTRDRLFAACVEMGEPTVDSFSADVFASYRARRLEAGISASNMNREHATLRAVFNELSRLGLWERENPLGKLRQFKVQERELSFLDDESIRELLRELRASRNPGAELIAVVCLSTGARWSEAETLTRSQVRNGQIQFARTKSRRNRAVPIDDRLQHRVLAHADEHGRGVRIFSTAFSAFREAVERAGLELPAGQLTHVLRHTFASHFMMNGGNILTLQRILGHANLTMTMRYAHLSPEHLQEARTLNPVVRLECIQGDVCSGR</sequence>
<gene>
    <name evidence="8" type="ORF">BamMEX5DRAFT_0154</name>
</gene>
<reference evidence="8 9" key="1">
    <citation type="submission" date="2008-03" db="EMBL/GenBank/DDBJ databases">
        <title>Sequencing of the draft genome and assembly of Burkholderia ambifaria MEX-5.</title>
        <authorList>
            <consortium name="US DOE Joint Genome Institute (JGI-PGF)"/>
            <person name="Copeland A."/>
            <person name="Lucas S."/>
            <person name="Lapidus A."/>
            <person name="Glavina del Rio T."/>
            <person name="Dalin E."/>
            <person name="Tice H."/>
            <person name="Bruce D."/>
            <person name="Goodwin L."/>
            <person name="Pitluck S."/>
            <person name="Larimer F."/>
            <person name="Land M.L."/>
            <person name="Hauser L."/>
            <person name="Tiedje J."/>
            <person name="Richardson P."/>
        </authorList>
    </citation>
    <scope>NUCLEOTIDE SEQUENCE [LARGE SCALE GENOMIC DNA]</scope>
    <source>
        <strain evidence="8 9">MEX-5</strain>
    </source>
</reference>
<dbReference type="SUPFAM" id="SSF56349">
    <property type="entry name" value="DNA breaking-rejoining enzymes"/>
    <property type="match status" value="1"/>
</dbReference>
<dbReference type="InterPro" id="IPR013762">
    <property type="entry name" value="Integrase-like_cat_sf"/>
</dbReference>
<dbReference type="Pfam" id="PF24624">
    <property type="entry name" value="Int_N"/>
    <property type="match status" value="1"/>
</dbReference>
<dbReference type="Pfam" id="PF00589">
    <property type="entry name" value="Phage_integrase"/>
    <property type="match status" value="1"/>
</dbReference>
<dbReference type="PATRIC" id="fig|396597.7.peg.8432"/>
<evidence type="ECO:0000313" key="8">
    <source>
        <dbReference type="EMBL" id="EDT44139.1"/>
    </source>
</evidence>
<protein>
    <submittedName>
        <fullName evidence="8">Integrase family protein</fullName>
    </submittedName>
</protein>
<dbReference type="InterPro" id="IPR002104">
    <property type="entry name" value="Integrase_catalytic"/>
</dbReference>
<evidence type="ECO:0000256" key="2">
    <source>
        <dbReference type="ARBA" id="ARBA00023125"/>
    </source>
</evidence>
<dbReference type="PROSITE" id="PS51898">
    <property type="entry name" value="TYR_RECOMBINASE"/>
    <property type="match status" value="1"/>
</dbReference>
<evidence type="ECO:0000256" key="1">
    <source>
        <dbReference type="ARBA" id="ARBA00022908"/>
    </source>
</evidence>
<dbReference type="GO" id="GO:0015074">
    <property type="term" value="P:DNA integration"/>
    <property type="evidence" value="ECO:0007669"/>
    <property type="project" value="UniProtKB-KW"/>
</dbReference>
<evidence type="ECO:0000313" key="9">
    <source>
        <dbReference type="Proteomes" id="UP000004814"/>
    </source>
</evidence>
<dbReference type="RefSeq" id="WP_006756213.1">
    <property type="nucleotide sequence ID" value="NZ_ABLK01000002.1"/>
</dbReference>
<feature type="domain" description="Core-binding (CB)" evidence="7">
    <location>
        <begin position="59"/>
        <end position="138"/>
    </location>
</feature>
<dbReference type="InterPro" id="IPR044068">
    <property type="entry name" value="CB"/>
</dbReference>
<keyword evidence="2 4" id="KW-0238">DNA-binding</keyword>
<comment type="caution">
    <text evidence="8">The sequence shown here is derived from an EMBL/GenBank/DDBJ whole genome shotgun (WGS) entry which is preliminary data.</text>
</comment>
<evidence type="ECO:0000256" key="3">
    <source>
        <dbReference type="ARBA" id="ARBA00023172"/>
    </source>
</evidence>
<feature type="domain" description="Tyr recombinase" evidence="6">
    <location>
        <begin position="160"/>
        <end position="325"/>
    </location>
</feature>
<dbReference type="GO" id="GO:0006310">
    <property type="term" value="P:DNA recombination"/>
    <property type="evidence" value="ECO:0007669"/>
    <property type="project" value="UniProtKB-KW"/>
</dbReference>
<dbReference type="InterPro" id="IPR011010">
    <property type="entry name" value="DNA_brk_join_enz"/>
</dbReference>
<dbReference type="PROSITE" id="PS51900">
    <property type="entry name" value="CB"/>
    <property type="match status" value="1"/>
</dbReference>
<keyword evidence="1" id="KW-0229">DNA integration</keyword>
<proteinExistence type="predicted"/>
<feature type="region of interest" description="Disordered" evidence="5">
    <location>
        <begin position="1"/>
        <end position="23"/>
    </location>
</feature>
<dbReference type="Proteomes" id="UP000004814">
    <property type="component" value="Unassembled WGS sequence"/>
</dbReference>
<name>B1SX88_9BURK</name>
<dbReference type="CDD" id="cd00796">
    <property type="entry name" value="INT_Rci_Hp1_C"/>
    <property type="match status" value="1"/>
</dbReference>
<dbReference type="Gene3D" id="1.10.443.10">
    <property type="entry name" value="Intergrase catalytic core"/>
    <property type="match status" value="1"/>
</dbReference>
<dbReference type="AlphaFoldDB" id="B1SX88"/>
<evidence type="ECO:0000256" key="5">
    <source>
        <dbReference type="SAM" id="MobiDB-lite"/>
    </source>
</evidence>
<evidence type="ECO:0000259" key="6">
    <source>
        <dbReference type="PROSITE" id="PS51898"/>
    </source>
</evidence>
<dbReference type="PANTHER" id="PTHR30349:SF93">
    <property type="entry name" value="FELS-2 PROPHAGE PROTEIN"/>
    <property type="match status" value="1"/>
</dbReference>
<dbReference type="InterPro" id="IPR057084">
    <property type="entry name" value="Int_N"/>
</dbReference>
<dbReference type="InterPro" id="IPR050090">
    <property type="entry name" value="Tyrosine_recombinase_XerCD"/>
</dbReference>